<dbReference type="PANTHER" id="PTHR46612">
    <property type="entry name" value="XYLOSIDE XYLOSYLTRANSFERASE 1"/>
    <property type="match status" value="1"/>
</dbReference>
<dbReference type="EMBL" id="KN122104">
    <property type="protein sequence ID" value="KFO33131.1"/>
    <property type="molecule type" value="Genomic_DNA"/>
</dbReference>
<accession>A0A091ECU4</accession>
<organism evidence="1 2">
    <name type="scientific">Fukomys damarensis</name>
    <name type="common">Damaraland mole rat</name>
    <name type="synonym">Cryptomys damarensis</name>
    <dbReference type="NCBI Taxonomy" id="885580"/>
    <lineage>
        <taxon>Eukaryota</taxon>
        <taxon>Metazoa</taxon>
        <taxon>Chordata</taxon>
        <taxon>Craniata</taxon>
        <taxon>Vertebrata</taxon>
        <taxon>Euteleostomi</taxon>
        <taxon>Mammalia</taxon>
        <taxon>Eutheria</taxon>
        <taxon>Euarchontoglires</taxon>
        <taxon>Glires</taxon>
        <taxon>Rodentia</taxon>
        <taxon>Hystricomorpha</taxon>
        <taxon>Bathyergidae</taxon>
        <taxon>Fukomys</taxon>
    </lineage>
</organism>
<name>A0A091ECU4_FUKDA</name>
<dbReference type="SUPFAM" id="SSF53448">
    <property type="entry name" value="Nucleotide-diphospho-sugar transferases"/>
    <property type="match status" value="1"/>
</dbReference>
<dbReference type="GO" id="GO:0005789">
    <property type="term" value="C:endoplasmic reticulum membrane"/>
    <property type="evidence" value="ECO:0007669"/>
    <property type="project" value="TreeGrafter"/>
</dbReference>
<proteinExistence type="predicted"/>
<gene>
    <name evidence="1" type="ORF">H920_05319</name>
</gene>
<sequence length="391" mass="44454">MCPGAVALLGRAGRGALFRPGTKLCRGWSLCLQRWRCRELLCMVEYEVIFHDVAVLTDKLFPVVEAMQKHFSAGSGTYYSDSIFFLSVAMHQIMPKGYGCQLCSRLALHSPDQPRSVLLRCPQREDPCEVRGLGLGMWLLLSLLRLYGPQKGFDILRIIQLDLDLKYKTNIRELFEEFDNFLPSAIIGIAREMQPVYSWDEDVDHSVINAVILGRQKMVEAPGAWSRDVDSDCGSATNWGRGKVLSLSPSAPVPEAGTWRHTFWQFRQENPKSKVGGPPPEGLPGFNSGVMLLNLEAMRQSPLYNRLLEPAQVQQLAGKYHFRGHLGDQDFFTMIGMEHPELFHVLDCTWNRQLCTWWRDHGYSDVFEAYFRCEGHVKIYHGNCNTPIPDD</sequence>
<evidence type="ECO:0008006" key="3">
    <source>
        <dbReference type="Google" id="ProtNLM"/>
    </source>
</evidence>
<dbReference type="Gene3D" id="3.90.550.10">
    <property type="entry name" value="Spore Coat Polysaccharide Biosynthesis Protein SpsA, Chain A"/>
    <property type="match status" value="1"/>
</dbReference>
<dbReference type="PANTHER" id="PTHR46612:SF1">
    <property type="entry name" value="XYLOSIDE XYLOSYLTRANSFERASE 1"/>
    <property type="match status" value="1"/>
</dbReference>
<dbReference type="InterPro" id="IPR029044">
    <property type="entry name" value="Nucleotide-diphossugar_trans"/>
</dbReference>
<evidence type="ECO:0000313" key="1">
    <source>
        <dbReference type="EMBL" id="KFO33131.1"/>
    </source>
</evidence>
<dbReference type="Proteomes" id="UP000028990">
    <property type="component" value="Unassembled WGS sequence"/>
</dbReference>
<evidence type="ECO:0000313" key="2">
    <source>
        <dbReference type="Proteomes" id="UP000028990"/>
    </source>
</evidence>
<keyword evidence="2" id="KW-1185">Reference proteome</keyword>
<reference evidence="1 2" key="1">
    <citation type="submission" date="2013-11" db="EMBL/GenBank/DDBJ databases">
        <title>The Damaraland mole rat (Fukomys damarensis) genome and evolution of African mole rats.</title>
        <authorList>
            <person name="Gladyshev V.N."/>
            <person name="Fang X."/>
        </authorList>
    </citation>
    <scope>NUCLEOTIDE SEQUENCE [LARGE SCALE GENOMIC DNA]</scope>
    <source>
        <tissue evidence="1">Liver</tissue>
    </source>
</reference>
<dbReference type="GO" id="GO:0016266">
    <property type="term" value="P:protein O-linked glycosylation via N-acetyl-galactosamine"/>
    <property type="evidence" value="ECO:0007669"/>
    <property type="project" value="TreeGrafter"/>
</dbReference>
<dbReference type="AlphaFoldDB" id="A0A091ECU4"/>
<protein>
    <recommendedName>
        <fullName evidence="3">Xyloside xylosyltransferase 1</fullName>
    </recommendedName>
</protein>
<dbReference type="GO" id="GO:0140560">
    <property type="term" value="F:xylosyl alpha-1,3-xylosyltransferase activity"/>
    <property type="evidence" value="ECO:0007669"/>
    <property type="project" value="TreeGrafter"/>
</dbReference>
<dbReference type="InterPro" id="IPR042465">
    <property type="entry name" value="XXLT1"/>
</dbReference>